<dbReference type="InterPro" id="IPR018728">
    <property type="entry name" value="DUF2268"/>
</dbReference>
<keyword evidence="3" id="KW-1185">Reference proteome</keyword>
<evidence type="ECO:0000259" key="1">
    <source>
        <dbReference type="Pfam" id="PF10026"/>
    </source>
</evidence>
<proteinExistence type="predicted"/>
<evidence type="ECO:0000313" key="2">
    <source>
        <dbReference type="EMBL" id="MDQ0224165.1"/>
    </source>
</evidence>
<gene>
    <name evidence="2" type="ORF">J2S02_000487</name>
</gene>
<feature type="domain" description="DUF2268" evidence="1">
    <location>
        <begin position="67"/>
        <end position="253"/>
    </location>
</feature>
<protein>
    <submittedName>
        <fullName evidence="2">Uncharacterized protein YjaZ</fullName>
    </submittedName>
</protein>
<evidence type="ECO:0000313" key="3">
    <source>
        <dbReference type="Proteomes" id="UP001232245"/>
    </source>
</evidence>
<accession>A0ABT9YYK7</accession>
<dbReference type="RefSeq" id="WP_174880792.1">
    <property type="nucleotide sequence ID" value="NZ_CADEPK010000250.1"/>
</dbReference>
<comment type="caution">
    <text evidence="2">The sequence shown here is derived from an EMBL/GenBank/DDBJ whole genome shotgun (WGS) entry which is preliminary data.</text>
</comment>
<dbReference type="Proteomes" id="UP001232245">
    <property type="component" value="Unassembled WGS sequence"/>
</dbReference>
<dbReference type="EMBL" id="JAUSTZ010000001">
    <property type="protein sequence ID" value="MDQ0224165.1"/>
    <property type="molecule type" value="Genomic_DNA"/>
</dbReference>
<organism evidence="2 3">
    <name type="scientific">Metabacillus niabensis</name>
    <dbReference type="NCBI Taxonomy" id="324854"/>
    <lineage>
        <taxon>Bacteria</taxon>
        <taxon>Bacillati</taxon>
        <taxon>Bacillota</taxon>
        <taxon>Bacilli</taxon>
        <taxon>Bacillales</taxon>
        <taxon>Bacillaceae</taxon>
        <taxon>Metabacillus</taxon>
    </lineage>
</organism>
<dbReference type="Pfam" id="PF10026">
    <property type="entry name" value="DUF2268"/>
    <property type="match status" value="1"/>
</dbReference>
<sequence length="257" mass="29952">MTIMNTVKWLKEISDLKEVYSLLKPYFHGLNEREIKKQLQAYGMYKHGDNLKKWINHTEKNNILSFLKQEEKMLKDKWNGPNIPIFIFPCDEHNRKIASEYNGRAGVAFNNKLFLFLSSNISKKDIKPLLIHEYHHVCRLAAIDKNEKDFTLLDTIILEGMAENAVREELGEEATSSWSKRYNEAQCSTFYKNIIKPNQNVSRENPKYTQLLYGTGFYPNMVGYSVGFYLVKKYMDVTGKSIKEIFSLPASVLVEEK</sequence>
<name>A0ABT9YYK7_9BACI</name>
<reference evidence="2 3" key="1">
    <citation type="submission" date="2023-07" db="EMBL/GenBank/DDBJ databases">
        <title>Genomic Encyclopedia of Type Strains, Phase IV (KMG-IV): sequencing the most valuable type-strain genomes for metagenomic binning, comparative biology and taxonomic classification.</title>
        <authorList>
            <person name="Goeker M."/>
        </authorList>
    </citation>
    <scope>NUCLEOTIDE SEQUENCE [LARGE SCALE GENOMIC DNA]</scope>
    <source>
        <strain evidence="2 3">DSM 17723</strain>
    </source>
</reference>